<protein>
    <submittedName>
        <fullName evidence="2">Uncharacterized protein</fullName>
    </submittedName>
</protein>
<dbReference type="EMBL" id="SRLO01000023">
    <property type="protein sequence ID" value="TNN85035.1"/>
    <property type="molecule type" value="Genomic_DNA"/>
</dbReference>
<evidence type="ECO:0000256" key="1">
    <source>
        <dbReference type="SAM" id="MobiDB-lite"/>
    </source>
</evidence>
<organism evidence="2 3">
    <name type="scientific">Liparis tanakae</name>
    <name type="common">Tanaka's snailfish</name>
    <dbReference type="NCBI Taxonomy" id="230148"/>
    <lineage>
        <taxon>Eukaryota</taxon>
        <taxon>Metazoa</taxon>
        <taxon>Chordata</taxon>
        <taxon>Craniata</taxon>
        <taxon>Vertebrata</taxon>
        <taxon>Euteleostomi</taxon>
        <taxon>Actinopterygii</taxon>
        <taxon>Neopterygii</taxon>
        <taxon>Teleostei</taxon>
        <taxon>Neoteleostei</taxon>
        <taxon>Acanthomorphata</taxon>
        <taxon>Eupercaria</taxon>
        <taxon>Perciformes</taxon>
        <taxon>Cottioidei</taxon>
        <taxon>Cottales</taxon>
        <taxon>Liparidae</taxon>
        <taxon>Liparis</taxon>
    </lineage>
</organism>
<dbReference type="Proteomes" id="UP000314294">
    <property type="component" value="Unassembled WGS sequence"/>
</dbReference>
<dbReference type="AlphaFoldDB" id="A0A4Z2J3W7"/>
<gene>
    <name evidence="2" type="ORF">EYF80_004689</name>
</gene>
<comment type="caution">
    <text evidence="2">The sequence shown here is derived from an EMBL/GenBank/DDBJ whole genome shotgun (WGS) entry which is preliminary data.</text>
</comment>
<evidence type="ECO:0000313" key="3">
    <source>
        <dbReference type="Proteomes" id="UP000314294"/>
    </source>
</evidence>
<feature type="region of interest" description="Disordered" evidence="1">
    <location>
        <begin position="94"/>
        <end position="118"/>
    </location>
</feature>
<accession>A0A4Z2J3W7</accession>
<name>A0A4Z2J3W7_9TELE</name>
<keyword evidence="3" id="KW-1185">Reference proteome</keyword>
<reference evidence="2 3" key="1">
    <citation type="submission" date="2019-03" db="EMBL/GenBank/DDBJ databases">
        <title>First draft genome of Liparis tanakae, snailfish: a comprehensive survey of snailfish specific genes.</title>
        <authorList>
            <person name="Kim W."/>
            <person name="Song I."/>
            <person name="Jeong J.-H."/>
            <person name="Kim D."/>
            <person name="Kim S."/>
            <person name="Ryu S."/>
            <person name="Song J.Y."/>
            <person name="Lee S.K."/>
        </authorList>
    </citation>
    <scope>NUCLEOTIDE SEQUENCE [LARGE SCALE GENOMIC DNA]</scope>
    <source>
        <tissue evidence="2">Muscle</tissue>
    </source>
</reference>
<sequence length="174" mass="19692">MLKATCYKNKSFGTPVNTAAQNIFRFQPARKRQLGGFWDVRRVRRTKEQLQTFESKVEIVQLDMNSHTLEKGGHPCWLKCGGAREGVTVNVGRGIGGEETAAPQDQQKLPESRSPAAEWSDEATYHAAGYRSFRPKTAPVCEEEVERESCQMGNNKLFERLNALQSLWVFAHFT</sequence>
<evidence type="ECO:0000313" key="2">
    <source>
        <dbReference type="EMBL" id="TNN85035.1"/>
    </source>
</evidence>
<proteinExistence type="predicted"/>